<organism evidence="1 2">
    <name type="scientific">Candidatus Taylorbacteria bacterium RIFCSPHIGHO2_02_FULL_43_32b</name>
    <dbReference type="NCBI Taxonomy" id="1802306"/>
    <lineage>
        <taxon>Bacteria</taxon>
        <taxon>Candidatus Tayloriibacteriota</taxon>
    </lineage>
</organism>
<dbReference type="STRING" id="1802306.A3C72_02495"/>
<comment type="caution">
    <text evidence="1">The sequence shown here is derived from an EMBL/GenBank/DDBJ whole genome shotgun (WGS) entry which is preliminary data.</text>
</comment>
<dbReference type="AlphaFoldDB" id="A0A1G2MIM2"/>
<sequence length="125" mass="14535">MNYKGVIVEESLLDKRLLEELKINATKVEPVTERHNTPQIKQWTLHTVEISENQAEDLAQKLSKSLSNNPTAWYADFKNDKYHYIIFADKVFFIERGNPEEYEKAKQYGLSLGIPVYQVDFGPDN</sequence>
<evidence type="ECO:0000313" key="2">
    <source>
        <dbReference type="Proteomes" id="UP000177130"/>
    </source>
</evidence>
<name>A0A1G2MIM2_9BACT</name>
<dbReference type="EMBL" id="MHRK01000027">
    <property type="protein sequence ID" value="OHA23755.1"/>
    <property type="molecule type" value="Genomic_DNA"/>
</dbReference>
<accession>A0A1G2MIM2</accession>
<gene>
    <name evidence="1" type="ORF">A3C72_02495</name>
</gene>
<dbReference type="Proteomes" id="UP000177130">
    <property type="component" value="Unassembled WGS sequence"/>
</dbReference>
<protein>
    <submittedName>
        <fullName evidence="1">Uncharacterized protein</fullName>
    </submittedName>
</protein>
<evidence type="ECO:0000313" key="1">
    <source>
        <dbReference type="EMBL" id="OHA23755.1"/>
    </source>
</evidence>
<proteinExistence type="predicted"/>
<reference evidence="1 2" key="1">
    <citation type="journal article" date="2016" name="Nat. Commun.">
        <title>Thousands of microbial genomes shed light on interconnected biogeochemical processes in an aquifer system.</title>
        <authorList>
            <person name="Anantharaman K."/>
            <person name="Brown C.T."/>
            <person name="Hug L.A."/>
            <person name="Sharon I."/>
            <person name="Castelle C.J."/>
            <person name="Probst A.J."/>
            <person name="Thomas B.C."/>
            <person name="Singh A."/>
            <person name="Wilkins M.J."/>
            <person name="Karaoz U."/>
            <person name="Brodie E.L."/>
            <person name="Williams K.H."/>
            <person name="Hubbard S.S."/>
            <person name="Banfield J.F."/>
        </authorList>
    </citation>
    <scope>NUCLEOTIDE SEQUENCE [LARGE SCALE GENOMIC DNA]</scope>
</reference>